<reference evidence="1" key="1">
    <citation type="submission" date="2022-01" db="EMBL/GenBank/DDBJ databases">
        <title>Collection of gut derived symbiotic bacterial strains cultured from healthy donors.</title>
        <authorList>
            <person name="Lin H."/>
            <person name="Kohout C."/>
            <person name="Waligurski E."/>
            <person name="Pamer E.G."/>
        </authorList>
    </citation>
    <scope>NUCLEOTIDE SEQUENCE</scope>
    <source>
        <strain evidence="1">DFI.7.46</strain>
    </source>
</reference>
<proteinExistence type="predicted"/>
<dbReference type="Proteomes" id="UP001200537">
    <property type="component" value="Unassembled WGS sequence"/>
</dbReference>
<name>A0AAJ1EWW7_9ACTO</name>
<dbReference type="RefSeq" id="WP_238127628.1">
    <property type="nucleotide sequence ID" value="NZ_JAKNHJ010000004.1"/>
</dbReference>
<dbReference type="AlphaFoldDB" id="A0AAJ1EWW7"/>
<dbReference type="EMBL" id="JAKNHJ010000004">
    <property type="protein sequence ID" value="MCG4617379.1"/>
    <property type="molecule type" value="Genomic_DNA"/>
</dbReference>
<evidence type="ECO:0000313" key="1">
    <source>
        <dbReference type="EMBL" id="MCG4617379.1"/>
    </source>
</evidence>
<sequence>MEKFNIVEAGTGRQANNLLINTISDAISPWFADVSQDRRVREAIAALADETLRARAAQYLGLQLLPAA</sequence>
<protein>
    <submittedName>
        <fullName evidence="1">Uncharacterized protein</fullName>
    </submittedName>
</protein>
<evidence type="ECO:0000313" key="2">
    <source>
        <dbReference type="Proteomes" id="UP001200537"/>
    </source>
</evidence>
<accession>A0AAJ1EWW7</accession>
<gene>
    <name evidence="1" type="ORF">L0M99_02550</name>
</gene>
<comment type="caution">
    <text evidence="1">The sequence shown here is derived from an EMBL/GenBank/DDBJ whole genome shotgun (WGS) entry which is preliminary data.</text>
</comment>
<organism evidence="1 2">
    <name type="scientific">Varibaculum cambriense</name>
    <dbReference type="NCBI Taxonomy" id="184870"/>
    <lineage>
        <taxon>Bacteria</taxon>
        <taxon>Bacillati</taxon>
        <taxon>Actinomycetota</taxon>
        <taxon>Actinomycetes</taxon>
        <taxon>Actinomycetales</taxon>
        <taxon>Actinomycetaceae</taxon>
        <taxon>Varibaculum</taxon>
    </lineage>
</organism>